<dbReference type="InterPro" id="IPR011990">
    <property type="entry name" value="TPR-like_helical_dom_sf"/>
</dbReference>
<dbReference type="Pfam" id="PF13041">
    <property type="entry name" value="PPR_2"/>
    <property type="match status" value="3"/>
</dbReference>
<dbReference type="InterPro" id="IPR009943">
    <property type="entry name" value="DUF1475"/>
</dbReference>
<dbReference type="InterPro" id="IPR046960">
    <property type="entry name" value="PPR_At4g14850-like_plant"/>
</dbReference>
<dbReference type="Gene3D" id="1.25.40.10">
    <property type="entry name" value="Tetratricopeptide repeat domain"/>
    <property type="match status" value="3"/>
</dbReference>
<evidence type="ECO:0000256" key="2">
    <source>
        <dbReference type="ARBA" id="ARBA00022737"/>
    </source>
</evidence>
<dbReference type="Proteomes" id="UP000825729">
    <property type="component" value="Unassembled WGS sequence"/>
</dbReference>
<dbReference type="FunFam" id="1.25.40.10:FF:000690">
    <property type="entry name" value="Pentatricopeptide repeat-containing protein"/>
    <property type="match status" value="1"/>
</dbReference>
<accession>A0AAV7FCN5</accession>
<dbReference type="FunFam" id="1.25.40.10:FF:000333">
    <property type="entry name" value="Pentatricopeptide repeat-containing protein"/>
    <property type="match status" value="1"/>
</dbReference>
<feature type="transmembrane region" description="Helical" evidence="4">
    <location>
        <begin position="668"/>
        <end position="691"/>
    </location>
</feature>
<dbReference type="NCBIfam" id="TIGR00756">
    <property type="entry name" value="PPR"/>
    <property type="match status" value="5"/>
</dbReference>
<keyword evidence="2" id="KW-0677">Repeat</keyword>
<dbReference type="PANTHER" id="PTHR47926">
    <property type="entry name" value="PENTATRICOPEPTIDE REPEAT-CONTAINING PROTEIN"/>
    <property type="match status" value="1"/>
</dbReference>
<organism evidence="5 6">
    <name type="scientific">Aristolochia fimbriata</name>
    <name type="common">White veined hardy Dutchman's pipe vine</name>
    <dbReference type="NCBI Taxonomy" id="158543"/>
    <lineage>
        <taxon>Eukaryota</taxon>
        <taxon>Viridiplantae</taxon>
        <taxon>Streptophyta</taxon>
        <taxon>Embryophyta</taxon>
        <taxon>Tracheophyta</taxon>
        <taxon>Spermatophyta</taxon>
        <taxon>Magnoliopsida</taxon>
        <taxon>Magnoliidae</taxon>
        <taxon>Piperales</taxon>
        <taxon>Aristolochiaceae</taxon>
        <taxon>Aristolochia</taxon>
    </lineage>
</organism>
<feature type="transmembrane region" description="Helical" evidence="4">
    <location>
        <begin position="547"/>
        <end position="568"/>
    </location>
</feature>
<evidence type="ECO:0000256" key="1">
    <source>
        <dbReference type="ARBA" id="ARBA00006643"/>
    </source>
</evidence>
<evidence type="ECO:0000256" key="4">
    <source>
        <dbReference type="SAM" id="Phobius"/>
    </source>
</evidence>
<comment type="caution">
    <text evidence="5">The sequence shown here is derived from an EMBL/GenBank/DDBJ whole genome shotgun (WGS) entry which is preliminary data.</text>
</comment>
<keyword evidence="4" id="KW-0472">Membrane</keyword>
<proteinExistence type="inferred from homology"/>
<keyword evidence="6" id="KW-1185">Reference proteome</keyword>
<feature type="transmembrane region" description="Helical" evidence="4">
    <location>
        <begin position="634"/>
        <end position="656"/>
    </location>
</feature>
<feature type="repeat" description="PPR" evidence="3">
    <location>
        <begin position="233"/>
        <end position="267"/>
    </location>
</feature>
<comment type="similarity">
    <text evidence="1">Belongs to the PPR family. PCMP-H subfamily.</text>
</comment>
<keyword evidence="4" id="KW-1133">Transmembrane helix</keyword>
<feature type="transmembrane region" description="Helical" evidence="4">
    <location>
        <begin position="577"/>
        <end position="597"/>
    </location>
</feature>
<evidence type="ECO:0000256" key="3">
    <source>
        <dbReference type="PROSITE-ProRule" id="PRU00708"/>
    </source>
</evidence>
<dbReference type="EMBL" id="JAINDJ010000002">
    <property type="protein sequence ID" value="KAG9458759.1"/>
    <property type="molecule type" value="Genomic_DNA"/>
</dbReference>
<feature type="repeat" description="PPR" evidence="3">
    <location>
        <begin position="334"/>
        <end position="368"/>
    </location>
</feature>
<reference evidence="5 6" key="1">
    <citation type="submission" date="2021-07" db="EMBL/GenBank/DDBJ databases">
        <title>The Aristolochia fimbriata genome: insights into angiosperm evolution, floral development and chemical biosynthesis.</title>
        <authorList>
            <person name="Jiao Y."/>
        </authorList>
    </citation>
    <scope>NUCLEOTIDE SEQUENCE [LARGE SCALE GENOMIC DNA]</scope>
    <source>
        <strain evidence="5">IBCAS-2021</strain>
        <tissue evidence="5">Leaf</tissue>
    </source>
</reference>
<dbReference type="GO" id="GO:0003729">
    <property type="term" value="F:mRNA binding"/>
    <property type="evidence" value="ECO:0007669"/>
    <property type="project" value="UniProtKB-ARBA"/>
</dbReference>
<evidence type="ECO:0000313" key="6">
    <source>
        <dbReference type="Proteomes" id="UP000825729"/>
    </source>
</evidence>
<sequence>MILSYLSLPVVSPAPGPGHRSSSSSSSSTYIETKQCKTIKELQQIHSHTIKTGGIRDTLTVAEILHLYALSRFRDLRYARAVFYCMETPNCFSWNTIIRAFAESDDPTEALNLYCEMLQDEFVQPNRYTIPSVLKACAGVAGVREGRQVHCQVVKLGLVEDGFILSNLLRMYVISSVMDDALKLFNRNAGLDCLNDERRENNLVLWNVMVDGYIRKGNMDAARSLFDRMPQRSVVSWNTMIAGYAQNGFFKEAVAVFRDMQISNIQPNYLTLLSVLPAVSHLGALDLGKRLHAYAEKNRIMIDEVLGSALIHMYAKCGDVEEALRLFGGLPQKNVITWNAIIGGLAIHGKAIDALNFLFEMEKLGITPSDVTFVSILSACSHAGLVDEARSCFNNMVKVNGIRPRLEHYGCMVDLLGRSGFLEEAEKLVLEMPLEADDVIWKALLSACKVHGNIEIGKRVAERLMKLAPRDSGCYVLLSNLYASLGDWEAVSKVRLMMKEMNIRKNPGSSSIVINGVVHEFLVEDDLHPRADEIHSMLEEIASKLKWMAATLVDFYIDIVPVAVWVAYKEQSWIGSVLWIILLLCLGSITTCTYIIIQLFKLSPQQMQDPFYHILLRSHGRISNRKGNSFSSVVAARILFSLLGCLMLATLLYTLLTDGSPFRRELLTPWLTATLVDFYVNIVGIAVWIAYKEASWVSAFFWIVLLVCFGGITTCTYIVIQLFQLSSQEPLYDVLLSSSSRQVKTQHL</sequence>
<evidence type="ECO:0008006" key="7">
    <source>
        <dbReference type="Google" id="ProtNLM"/>
    </source>
</evidence>
<keyword evidence="4" id="KW-0812">Transmembrane</keyword>
<dbReference type="GO" id="GO:0009451">
    <property type="term" value="P:RNA modification"/>
    <property type="evidence" value="ECO:0007669"/>
    <property type="project" value="InterPro"/>
</dbReference>
<dbReference type="Pfam" id="PF07343">
    <property type="entry name" value="DUF1475"/>
    <property type="match status" value="1"/>
</dbReference>
<name>A0AAV7FCN5_ARIFI</name>
<dbReference type="AlphaFoldDB" id="A0AAV7FCN5"/>
<dbReference type="Pfam" id="PF01535">
    <property type="entry name" value="PPR"/>
    <property type="match status" value="1"/>
</dbReference>
<evidence type="ECO:0000313" key="5">
    <source>
        <dbReference type="EMBL" id="KAG9458759.1"/>
    </source>
</evidence>
<feature type="repeat" description="PPR" evidence="3">
    <location>
        <begin position="369"/>
        <end position="404"/>
    </location>
</feature>
<dbReference type="PANTHER" id="PTHR47926:SF452">
    <property type="entry name" value="PENTATRICOPEPTIDE REPEAT-CONTAINING PROTEIN"/>
    <property type="match status" value="1"/>
</dbReference>
<dbReference type="PROSITE" id="PS51375">
    <property type="entry name" value="PPR"/>
    <property type="match status" value="5"/>
</dbReference>
<gene>
    <name evidence="5" type="ORF">H6P81_003267</name>
</gene>
<dbReference type="InterPro" id="IPR002885">
    <property type="entry name" value="PPR_rpt"/>
</dbReference>
<dbReference type="InterPro" id="IPR046848">
    <property type="entry name" value="E_motif"/>
</dbReference>
<feature type="repeat" description="PPR" evidence="3">
    <location>
        <begin position="202"/>
        <end position="232"/>
    </location>
</feature>
<feature type="transmembrane region" description="Helical" evidence="4">
    <location>
        <begin position="697"/>
        <end position="720"/>
    </location>
</feature>
<dbReference type="FunFam" id="1.25.40.10:FF:000470">
    <property type="entry name" value="Pentatricopeptide repeat-containing protein At5g66520"/>
    <property type="match status" value="1"/>
</dbReference>
<protein>
    <recommendedName>
        <fullName evidence="7">Chlororespiratory reduction 4</fullName>
    </recommendedName>
</protein>
<dbReference type="Pfam" id="PF20431">
    <property type="entry name" value="E_motif"/>
    <property type="match status" value="1"/>
</dbReference>
<feature type="repeat" description="PPR" evidence="3">
    <location>
        <begin position="90"/>
        <end position="124"/>
    </location>
</feature>